<dbReference type="InterPro" id="IPR018801">
    <property type="entry name" value="TM129"/>
</dbReference>
<evidence type="ECO:0008006" key="9">
    <source>
        <dbReference type="Google" id="ProtNLM"/>
    </source>
</evidence>
<dbReference type="PANTHER" id="PTHR31322:SF2">
    <property type="entry name" value="E3 UBIQUITIN-PROTEIN LIGASE TM129"/>
    <property type="match status" value="1"/>
</dbReference>
<protein>
    <recommendedName>
        <fullName evidence="9">Transmembrane protein 129</fullName>
    </recommendedName>
</protein>
<evidence type="ECO:0000313" key="8">
    <source>
        <dbReference type="Proteomes" id="UP001196413"/>
    </source>
</evidence>
<gene>
    <name evidence="7" type="ORF">KIN20_001163</name>
</gene>
<evidence type="ECO:0000256" key="4">
    <source>
        <dbReference type="ARBA" id="ARBA00022989"/>
    </source>
</evidence>
<keyword evidence="5 6" id="KW-0472">Membrane</keyword>
<keyword evidence="8" id="KW-1185">Reference proteome</keyword>
<dbReference type="GO" id="GO:0005783">
    <property type="term" value="C:endoplasmic reticulum"/>
    <property type="evidence" value="ECO:0007669"/>
    <property type="project" value="TreeGrafter"/>
</dbReference>
<evidence type="ECO:0000256" key="2">
    <source>
        <dbReference type="ARBA" id="ARBA00007332"/>
    </source>
</evidence>
<dbReference type="Pfam" id="PF10272">
    <property type="entry name" value="Tmpp129"/>
    <property type="match status" value="2"/>
</dbReference>
<dbReference type="GO" id="GO:0016020">
    <property type="term" value="C:membrane"/>
    <property type="evidence" value="ECO:0007669"/>
    <property type="project" value="UniProtKB-SubCell"/>
</dbReference>
<organism evidence="7 8">
    <name type="scientific">Parelaphostrongylus tenuis</name>
    <name type="common">Meningeal worm</name>
    <dbReference type="NCBI Taxonomy" id="148309"/>
    <lineage>
        <taxon>Eukaryota</taxon>
        <taxon>Metazoa</taxon>
        <taxon>Ecdysozoa</taxon>
        <taxon>Nematoda</taxon>
        <taxon>Chromadorea</taxon>
        <taxon>Rhabditida</taxon>
        <taxon>Rhabditina</taxon>
        <taxon>Rhabditomorpha</taxon>
        <taxon>Strongyloidea</taxon>
        <taxon>Metastrongylidae</taxon>
        <taxon>Parelaphostrongylus</taxon>
    </lineage>
</organism>
<comment type="subcellular location">
    <subcellularLocation>
        <location evidence="1">Membrane</location>
        <topology evidence="1">Multi-pass membrane protein</topology>
    </subcellularLocation>
</comment>
<dbReference type="GO" id="GO:0061630">
    <property type="term" value="F:ubiquitin protein ligase activity"/>
    <property type="evidence" value="ECO:0007669"/>
    <property type="project" value="InterPro"/>
</dbReference>
<dbReference type="Proteomes" id="UP001196413">
    <property type="component" value="Unassembled WGS sequence"/>
</dbReference>
<dbReference type="EMBL" id="JAHQIW010000164">
    <property type="protein sequence ID" value="KAJ1346389.1"/>
    <property type="molecule type" value="Genomic_DNA"/>
</dbReference>
<feature type="transmembrane region" description="Helical" evidence="6">
    <location>
        <begin position="35"/>
        <end position="58"/>
    </location>
</feature>
<evidence type="ECO:0000256" key="5">
    <source>
        <dbReference type="ARBA" id="ARBA00023136"/>
    </source>
</evidence>
<evidence type="ECO:0000256" key="1">
    <source>
        <dbReference type="ARBA" id="ARBA00004141"/>
    </source>
</evidence>
<reference evidence="7" key="1">
    <citation type="submission" date="2021-06" db="EMBL/GenBank/DDBJ databases">
        <title>Parelaphostrongylus tenuis whole genome reference sequence.</title>
        <authorList>
            <person name="Garwood T.J."/>
            <person name="Larsen P.A."/>
            <person name="Fountain-Jones N.M."/>
            <person name="Garbe J.R."/>
            <person name="Macchietto M.G."/>
            <person name="Kania S.A."/>
            <person name="Gerhold R.W."/>
            <person name="Richards J.E."/>
            <person name="Wolf T.M."/>
        </authorList>
    </citation>
    <scope>NUCLEOTIDE SEQUENCE</scope>
    <source>
        <strain evidence="7">MNPRO001-30</strain>
        <tissue evidence="7">Meninges</tissue>
    </source>
</reference>
<comment type="caution">
    <text evidence="7">The sequence shown here is derived from an EMBL/GenBank/DDBJ whole genome shotgun (WGS) entry which is preliminary data.</text>
</comment>
<keyword evidence="3 6" id="KW-0812">Transmembrane</keyword>
<accession>A0AAD5QEC5</accession>
<proteinExistence type="inferred from homology"/>
<evidence type="ECO:0000256" key="3">
    <source>
        <dbReference type="ARBA" id="ARBA00022692"/>
    </source>
</evidence>
<evidence type="ECO:0000313" key="7">
    <source>
        <dbReference type="EMBL" id="KAJ1346389.1"/>
    </source>
</evidence>
<sequence>MWSCNDYLPTVIEGIRSTAAVPLRKKNGISCKQHIFYQTALYLFHSLVFVISLVLLLYPPDAFVGAGLTFDNLAYGYLGSPEANILEFHCRRVVLTRALIASSPYLLMLSLCFGEEYAVVFTVHTNQSHTLFRPVVTNFRCRWSCISGLPHGDRFPCIACHAKIEEVPSTLVITDSWLFHCSRFQFVVVKLSDVQFRVCKCLVDTMNMLHLALGINQYLTVAVSLPADVQHLNFEFRINNVHMRDLQEKLGNNRVEFSQEVQLKMSLTDRFIEAFVDQARRNHRYHNYIKEELEPCLGCSETLSNVKLMMRCNEIIEDADFEQPRTDCRPCQCRPMWCVSCMARVFLSRQDQSRPNVWLEGTCPCPTCRATFCIMDVALLSYADEDSTSDSDDALRK</sequence>
<comment type="similarity">
    <text evidence="2">Belongs to the TMEM129 family.</text>
</comment>
<name>A0AAD5QEC5_PARTN</name>
<keyword evidence="4 6" id="KW-1133">Transmembrane helix</keyword>
<dbReference type="PANTHER" id="PTHR31322">
    <property type="entry name" value="E3 UBIQUITIN-PROTEIN LIGASE TM129"/>
    <property type="match status" value="1"/>
</dbReference>
<dbReference type="AlphaFoldDB" id="A0AAD5QEC5"/>
<evidence type="ECO:0000256" key="6">
    <source>
        <dbReference type="SAM" id="Phobius"/>
    </source>
</evidence>
<dbReference type="GO" id="GO:0016567">
    <property type="term" value="P:protein ubiquitination"/>
    <property type="evidence" value="ECO:0007669"/>
    <property type="project" value="InterPro"/>
</dbReference>